<proteinExistence type="predicted"/>
<evidence type="ECO:0000313" key="1">
    <source>
        <dbReference type="EMBL" id="KAJ8911506.1"/>
    </source>
</evidence>
<reference evidence="1 2" key="1">
    <citation type="journal article" date="2023" name="Insect Mol. Biol.">
        <title>Genome sequencing provides insights into the evolution of gene families encoding plant cell wall-degrading enzymes in longhorned beetles.</title>
        <authorList>
            <person name="Shin N.R."/>
            <person name="Okamura Y."/>
            <person name="Kirsch R."/>
            <person name="Pauchet Y."/>
        </authorList>
    </citation>
    <scope>NUCLEOTIDE SEQUENCE [LARGE SCALE GENOMIC DNA]</scope>
    <source>
        <strain evidence="1">EAD_L_NR</strain>
    </source>
</reference>
<accession>A0AAV8VB55</accession>
<gene>
    <name evidence="1" type="ORF">NQ315_014431</name>
</gene>
<name>A0AAV8VB55_9CUCU</name>
<dbReference type="EMBL" id="JANEYG010000185">
    <property type="protein sequence ID" value="KAJ8911506.1"/>
    <property type="molecule type" value="Genomic_DNA"/>
</dbReference>
<comment type="caution">
    <text evidence="1">The sequence shown here is derived from an EMBL/GenBank/DDBJ whole genome shotgun (WGS) entry which is preliminary data.</text>
</comment>
<evidence type="ECO:0000313" key="2">
    <source>
        <dbReference type="Proteomes" id="UP001159042"/>
    </source>
</evidence>
<organism evidence="1 2">
    <name type="scientific">Exocentrus adspersus</name>
    <dbReference type="NCBI Taxonomy" id="1586481"/>
    <lineage>
        <taxon>Eukaryota</taxon>
        <taxon>Metazoa</taxon>
        <taxon>Ecdysozoa</taxon>
        <taxon>Arthropoda</taxon>
        <taxon>Hexapoda</taxon>
        <taxon>Insecta</taxon>
        <taxon>Pterygota</taxon>
        <taxon>Neoptera</taxon>
        <taxon>Endopterygota</taxon>
        <taxon>Coleoptera</taxon>
        <taxon>Polyphaga</taxon>
        <taxon>Cucujiformia</taxon>
        <taxon>Chrysomeloidea</taxon>
        <taxon>Cerambycidae</taxon>
        <taxon>Lamiinae</taxon>
        <taxon>Acanthocinini</taxon>
        <taxon>Exocentrus</taxon>
    </lineage>
</organism>
<dbReference type="Proteomes" id="UP001159042">
    <property type="component" value="Unassembled WGS sequence"/>
</dbReference>
<dbReference type="AlphaFoldDB" id="A0AAV8VB55"/>
<sequence>MYIFQKIIIRKIFRANWENFLKWEIIRLKCMNQFNKLEAQTQVTHDITIKRQICAGNTFKKKEDIKYCLFHEIRNITNNYLLDTLI</sequence>
<protein>
    <submittedName>
        <fullName evidence="1">Uncharacterized protein</fullName>
    </submittedName>
</protein>
<keyword evidence="2" id="KW-1185">Reference proteome</keyword>